<protein>
    <recommendedName>
        <fullName evidence="4">Autotransporter domain-containing protein</fullName>
    </recommendedName>
</protein>
<evidence type="ECO:0008006" key="4">
    <source>
        <dbReference type="Google" id="ProtNLM"/>
    </source>
</evidence>
<proteinExistence type="predicted"/>
<dbReference type="EMBL" id="PDEP01000003">
    <property type="protein sequence ID" value="PEN08447.1"/>
    <property type="molecule type" value="Genomic_DNA"/>
</dbReference>
<gene>
    <name evidence="2" type="ORF">CRI93_04865</name>
</gene>
<sequence length="335" mass="35857">MAALVPAAQAQDYSDLSDLSDLRRTLEFMGEGYASGYVQPLTDAFGADMHGGLFRTADTDDGFLPLFPINIYVGINVSGVPTGSLDKTFVPPSQETLSDGTEITFDGDRAPTVFGDTDTPSRDEASFTVTDPDDGSEETYNVPPGLLDTPIAPLVMPQLGIGTVFGTDAQIRYFPKSNLSAGGGSYGEVSLFGLALRHDLNQWIPVPLPLKLAVQGSYTQFALENDFEVDNRVESQEVVSASGWAVNLHASRGIPLLPLTVYGGLQYERFEMDYSYTFNPPGTDEPVGIDISQTAANKTRALAGLSFTVAIFRLNADYAIGSANNVLTTAVGLRL</sequence>
<keyword evidence="3" id="KW-1185">Reference proteome</keyword>
<comment type="caution">
    <text evidence="2">The sequence shown here is derived from an EMBL/GenBank/DDBJ whole genome shotgun (WGS) entry which is preliminary data.</text>
</comment>
<dbReference type="Pfam" id="PF20230">
    <property type="entry name" value="DUF6588"/>
    <property type="match status" value="1"/>
</dbReference>
<feature type="region of interest" description="Disordered" evidence="1">
    <location>
        <begin position="95"/>
        <end position="138"/>
    </location>
</feature>
<dbReference type="Proteomes" id="UP000221024">
    <property type="component" value="Unassembled WGS sequence"/>
</dbReference>
<organism evidence="2 3">
    <name type="scientific">Longimonas halophila</name>
    <dbReference type="NCBI Taxonomy" id="1469170"/>
    <lineage>
        <taxon>Bacteria</taxon>
        <taxon>Pseudomonadati</taxon>
        <taxon>Rhodothermota</taxon>
        <taxon>Rhodothermia</taxon>
        <taxon>Rhodothermales</taxon>
        <taxon>Salisaetaceae</taxon>
        <taxon>Longimonas</taxon>
    </lineage>
</organism>
<evidence type="ECO:0000313" key="3">
    <source>
        <dbReference type="Proteomes" id="UP000221024"/>
    </source>
</evidence>
<reference evidence="2 3" key="1">
    <citation type="submission" date="2017-10" db="EMBL/GenBank/DDBJ databases">
        <title>Draft genome of Longimonas halophila.</title>
        <authorList>
            <person name="Goh K.M."/>
            <person name="Shamsir M.S."/>
            <person name="Lim S.W."/>
        </authorList>
    </citation>
    <scope>NUCLEOTIDE SEQUENCE [LARGE SCALE GENOMIC DNA]</scope>
    <source>
        <strain evidence="2 3">KCTC 42399</strain>
    </source>
</reference>
<name>A0A2H3NV38_9BACT</name>
<evidence type="ECO:0000313" key="2">
    <source>
        <dbReference type="EMBL" id="PEN08447.1"/>
    </source>
</evidence>
<accession>A0A2H3NV38</accession>
<evidence type="ECO:0000256" key="1">
    <source>
        <dbReference type="SAM" id="MobiDB-lite"/>
    </source>
</evidence>
<dbReference type="InterPro" id="IPR046495">
    <property type="entry name" value="DUF6588"/>
</dbReference>
<dbReference type="AlphaFoldDB" id="A0A2H3NV38"/>